<dbReference type="PIRSF" id="PIRSF016281">
    <property type="entry name" value="EIF-3_zeta"/>
    <property type="match status" value="1"/>
</dbReference>
<comment type="caution">
    <text evidence="6">The sequence shown here is derived from an EMBL/GenBank/DDBJ whole genome shotgun (WGS) entry which is preliminary data.</text>
</comment>
<evidence type="ECO:0000256" key="4">
    <source>
        <dbReference type="ARBA" id="ARBA00022917"/>
    </source>
</evidence>
<evidence type="ECO:0000313" key="6">
    <source>
        <dbReference type="EMBL" id="CAK0911860.1"/>
    </source>
</evidence>
<evidence type="ECO:0000256" key="5">
    <source>
        <dbReference type="SAM" id="MobiDB-lite"/>
    </source>
</evidence>
<protein>
    <recommendedName>
        <fullName evidence="8">EIF3d</fullName>
    </recommendedName>
</protein>
<proteinExistence type="predicted"/>
<name>A0ABN9YIQ7_9DINO</name>
<evidence type="ECO:0000256" key="2">
    <source>
        <dbReference type="ARBA" id="ARBA00022540"/>
    </source>
</evidence>
<evidence type="ECO:0008006" key="8">
    <source>
        <dbReference type="Google" id="ProtNLM"/>
    </source>
</evidence>
<evidence type="ECO:0000256" key="3">
    <source>
        <dbReference type="ARBA" id="ARBA00022884"/>
    </source>
</evidence>
<feature type="region of interest" description="Disordered" evidence="5">
    <location>
        <begin position="539"/>
        <end position="569"/>
    </location>
</feature>
<dbReference type="PANTHER" id="PTHR12399">
    <property type="entry name" value="EUKARYOTIC TRANSLATION INITIATION FACTOR 3 SUBUNIT 7"/>
    <property type="match status" value="1"/>
</dbReference>
<gene>
    <name evidence="6" type="ORF">PCOR1329_LOCUS85606</name>
</gene>
<evidence type="ECO:0000313" key="7">
    <source>
        <dbReference type="Proteomes" id="UP001189429"/>
    </source>
</evidence>
<evidence type="ECO:0000256" key="1">
    <source>
        <dbReference type="ARBA" id="ARBA00022490"/>
    </source>
</evidence>
<keyword evidence="4" id="KW-0648">Protein biosynthesis</keyword>
<keyword evidence="3" id="KW-0694">RNA-binding</keyword>
<keyword evidence="2" id="KW-0396">Initiation factor</keyword>
<feature type="region of interest" description="Disordered" evidence="5">
    <location>
        <begin position="133"/>
        <end position="157"/>
    </location>
</feature>
<accession>A0ABN9YIQ7</accession>
<dbReference type="Proteomes" id="UP001189429">
    <property type="component" value="Unassembled WGS sequence"/>
</dbReference>
<dbReference type="InterPro" id="IPR007783">
    <property type="entry name" value="eIF3d"/>
</dbReference>
<feature type="compositionally biased region" description="Acidic residues" evidence="5">
    <location>
        <begin position="540"/>
        <end position="561"/>
    </location>
</feature>
<dbReference type="PANTHER" id="PTHR12399:SF0">
    <property type="entry name" value="EUKARYOTIC TRANSLATION INITIATION FACTOR 3 SUBUNIT D"/>
    <property type="match status" value="1"/>
</dbReference>
<sequence>MVDFALPPVSPSFEGWGPQLTGDDEAGTVWDFVEHLEKFPLQRISKPVDFSAAGQKYWAERAAKGKGKGKDGKGKGGAPILQLGKDDEGFSLVDNRPIAGKPVKGGRSGGRGKGKGKGLQVNYQEGILGSKTKPTYVTQDKGKGKGKGRGGLQRRREPSFKDWSVTTKTEWTIKWEVNLGSLSKPLLDSNQVTFEDLAWCGKLHTYNKRFDRITAKTEERMRRFEDLNFFNVTTSEDPMLQEFLQSDEHGATVIATDHVLAALIAAARSVYSWDIVVSKIQGKLIFDKRDGSMLDYLSVNESAPDPPNNDDPESMNAPGKLSQEASCINQNFSQMVLEQNKEPEHMQHPNPFTDEDDEAQAASGAYRYRKITMPGNSKATDEFKQEPVTMIVRTEVNGKIADTGGYVSVKALHEYDPKLSNWRNALESQRGACLATEIKNNAFKLGRWTAQAVLAGCDSMKIGYVSRMSPTDPWNHSILGCISHQTDGFADQIGLSQHNMYGILRTFIDTIMEWDDGKYLIMKDPIKPVLRIYDIPWDTFNEDDGDDEDEEEEEDPDLDDDGNVRPQQD</sequence>
<organism evidence="6 7">
    <name type="scientific">Prorocentrum cordatum</name>
    <dbReference type="NCBI Taxonomy" id="2364126"/>
    <lineage>
        <taxon>Eukaryota</taxon>
        <taxon>Sar</taxon>
        <taxon>Alveolata</taxon>
        <taxon>Dinophyceae</taxon>
        <taxon>Prorocentrales</taxon>
        <taxon>Prorocentraceae</taxon>
        <taxon>Prorocentrum</taxon>
    </lineage>
</organism>
<feature type="region of interest" description="Disordered" evidence="5">
    <location>
        <begin position="297"/>
        <end position="321"/>
    </location>
</feature>
<keyword evidence="1" id="KW-0963">Cytoplasm</keyword>
<reference evidence="6" key="1">
    <citation type="submission" date="2023-10" db="EMBL/GenBank/DDBJ databases">
        <authorList>
            <person name="Chen Y."/>
            <person name="Shah S."/>
            <person name="Dougan E. K."/>
            <person name="Thang M."/>
            <person name="Chan C."/>
        </authorList>
    </citation>
    <scope>NUCLEOTIDE SEQUENCE [LARGE SCALE GENOMIC DNA]</scope>
</reference>
<dbReference type="EMBL" id="CAUYUJ010022656">
    <property type="protein sequence ID" value="CAK0911860.1"/>
    <property type="molecule type" value="Genomic_DNA"/>
</dbReference>
<keyword evidence="7" id="KW-1185">Reference proteome</keyword>
<dbReference type="Pfam" id="PF05091">
    <property type="entry name" value="eIF-3_zeta"/>
    <property type="match status" value="1"/>
</dbReference>
<feature type="region of interest" description="Disordered" evidence="5">
    <location>
        <begin position="91"/>
        <end position="119"/>
    </location>
</feature>